<dbReference type="InParanoid" id="A9B7J1"/>
<dbReference type="CDD" id="cd02440">
    <property type="entry name" value="AdoMet_MTases"/>
    <property type="match status" value="1"/>
</dbReference>
<dbReference type="HOGENOM" id="CLU_031012_1_0_0"/>
<dbReference type="AlphaFoldDB" id="A9B7J1"/>
<dbReference type="Proteomes" id="UP000000787">
    <property type="component" value="Chromosome"/>
</dbReference>
<dbReference type="STRING" id="316274.Haur_0312"/>
<dbReference type="PANTHER" id="PTHR13369:SF3">
    <property type="entry name" value="METHYLTRANSFERASE DOMAIN-CONTAINING PROTEIN"/>
    <property type="match status" value="1"/>
</dbReference>
<dbReference type="SUPFAM" id="SSF53335">
    <property type="entry name" value="S-adenosyl-L-methionine-dependent methyltransferases"/>
    <property type="match status" value="1"/>
</dbReference>
<dbReference type="GO" id="GO:0005737">
    <property type="term" value="C:cytoplasm"/>
    <property type="evidence" value="ECO:0007669"/>
    <property type="project" value="TreeGrafter"/>
</dbReference>
<name>A9B7J1_HERA2</name>
<dbReference type="EMBL" id="CP000875">
    <property type="protein sequence ID" value="ABX02964.1"/>
    <property type="molecule type" value="Genomic_DNA"/>
</dbReference>
<dbReference type="PANTHER" id="PTHR13369">
    <property type="match status" value="1"/>
</dbReference>
<dbReference type="Gene3D" id="3.40.50.150">
    <property type="entry name" value="Vaccinia Virus protein VP39"/>
    <property type="match status" value="1"/>
</dbReference>
<dbReference type="eggNOG" id="COG4106">
    <property type="taxonomic scope" value="Bacteria"/>
</dbReference>
<reference evidence="2 3" key="1">
    <citation type="journal article" date="2011" name="Stand. Genomic Sci.">
        <title>Complete genome sequence of the filamentous gliding predatory bacterium Herpetosiphon aurantiacus type strain (114-95(T)).</title>
        <authorList>
            <person name="Kiss H."/>
            <person name="Nett M."/>
            <person name="Domin N."/>
            <person name="Martin K."/>
            <person name="Maresca J.A."/>
            <person name="Copeland A."/>
            <person name="Lapidus A."/>
            <person name="Lucas S."/>
            <person name="Berry K.W."/>
            <person name="Glavina Del Rio T."/>
            <person name="Dalin E."/>
            <person name="Tice H."/>
            <person name="Pitluck S."/>
            <person name="Richardson P."/>
            <person name="Bruce D."/>
            <person name="Goodwin L."/>
            <person name="Han C."/>
            <person name="Detter J.C."/>
            <person name="Schmutz J."/>
            <person name="Brettin T."/>
            <person name="Land M."/>
            <person name="Hauser L."/>
            <person name="Kyrpides N.C."/>
            <person name="Ivanova N."/>
            <person name="Goker M."/>
            <person name="Woyke T."/>
            <person name="Klenk H.P."/>
            <person name="Bryant D.A."/>
        </authorList>
    </citation>
    <scope>NUCLEOTIDE SEQUENCE [LARGE SCALE GENOMIC DNA]</scope>
    <source>
        <strain evidence="3">ATCC 23779 / DSM 785 / 114-95</strain>
    </source>
</reference>
<dbReference type="InterPro" id="IPR029063">
    <property type="entry name" value="SAM-dependent_MTases_sf"/>
</dbReference>
<feature type="domain" description="Methyltransferase" evidence="1">
    <location>
        <begin position="158"/>
        <end position="294"/>
    </location>
</feature>
<accession>A9B7J1</accession>
<gene>
    <name evidence="2" type="ordered locus">Haur_0312</name>
</gene>
<organism evidence="2 3">
    <name type="scientific">Herpetosiphon aurantiacus (strain ATCC 23779 / DSM 785 / 114-95)</name>
    <dbReference type="NCBI Taxonomy" id="316274"/>
    <lineage>
        <taxon>Bacteria</taxon>
        <taxon>Bacillati</taxon>
        <taxon>Chloroflexota</taxon>
        <taxon>Chloroflexia</taxon>
        <taxon>Herpetosiphonales</taxon>
        <taxon>Herpetosiphonaceae</taxon>
        <taxon>Herpetosiphon</taxon>
    </lineage>
</organism>
<evidence type="ECO:0000259" key="1">
    <source>
        <dbReference type="Pfam" id="PF13679"/>
    </source>
</evidence>
<dbReference type="KEGG" id="hau:Haur_0312"/>
<keyword evidence="3" id="KW-1185">Reference proteome</keyword>
<evidence type="ECO:0000313" key="2">
    <source>
        <dbReference type="EMBL" id="ABX02964.1"/>
    </source>
</evidence>
<evidence type="ECO:0000313" key="3">
    <source>
        <dbReference type="Proteomes" id="UP000000787"/>
    </source>
</evidence>
<dbReference type="BioCyc" id="HAUR316274:GHYA-315-MONOMER"/>
<protein>
    <recommendedName>
        <fullName evidence="1">Methyltransferase domain-containing protein</fullName>
    </recommendedName>
</protein>
<dbReference type="Pfam" id="PF13679">
    <property type="entry name" value="Methyltransf_32"/>
    <property type="match status" value="1"/>
</dbReference>
<dbReference type="InterPro" id="IPR025714">
    <property type="entry name" value="Methyltranfer_dom"/>
</dbReference>
<proteinExistence type="predicted"/>
<sequence length="388" mass="43427">MQLTPENYHEQLIALALTDDFVRLTMSGAARATDLRWQRVVVRPVQLKQGRAWQAAYFDQRQNITKNYAIEQASSALGEIIAIPLSNITLETTSERIQIQRSKKGKVIISRVRNQAAAPDLRHNHVKALPLPSDSPDAYLQKTGIMTNDGVIRASMSKKYTQINEFLRVFDELDLKPSPEQPLRILDAGCGSAYLTFAAYHYLVNIRGLAAVVIGVDSNEYLIAKCRAQAEELGYTDMQFIAMPLADWQPEQQPDVVFSLHACDTATDDALALAIRSQAQAILSVPCCHKHLTHQIQAEVLNSMLRHGSIRQRTADLVTDSLRAQLLRINGYRSEIIEFVDAEQTGKNLMIRAIRSKKPDSKAVAEYQALKQFWGVTPYLEQLLGSGN</sequence>